<evidence type="ECO:0000313" key="2">
    <source>
        <dbReference type="EMBL" id="CAE8594107.1"/>
    </source>
</evidence>
<feature type="domain" description="EF-hand" evidence="1">
    <location>
        <begin position="88"/>
        <end position="112"/>
    </location>
</feature>
<name>A0A813DZH4_POLGL</name>
<proteinExistence type="predicted"/>
<dbReference type="Proteomes" id="UP000626109">
    <property type="component" value="Unassembled WGS sequence"/>
</dbReference>
<sequence length="113" mass="12806">MLPPRPQPFQMPPFDWSKVPKSEKASYFGHVSRRAGFADEQVKEIWENLQKENVPMTASAGSRHQQGYISRHLAAASVIFDFIVVDSAVDRDRDGLLSFENFAQMMKFDDGAT</sequence>
<dbReference type="OrthoDB" id="26525at2759"/>
<accession>A0A813DZH4</accession>
<comment type="caution">
    <text evidence="2">The sequence shown here is derived from an EMBL/GenBank/DDBJ whole genome shotgun (WGS) entry which is preliminary data.</text>
</comment>
<evidence type="ECO:0000313" key="3">
    <source>
        <dbReference type="EMBL" id="CAE8743959.1"/>
    </source>
</evidence>
<dbReference type="EMBL" id="CAJNNW010037695">
    <property type="protein sequence ID" value="CAE8743959.1"/>
    <property type="molecule type" value="Genomic_DNA"/>
</dbReference>
<gene>
    <name evidence="2" type="ORF">PGLA1383_LOCUS12680</name>
    <name evidence="3" type="ORF">PGLA2088_LOCUS51661</name>
</gene>
<dbReference type="InterPro" id="IPR002048">
    <property type="entry name" value="EF_hand_dom"/>
</dbReference>
<dbReference type="EMBL" id="CAJNNV010006798">
    <property type="protein sequence ID" value="CAE8594107.1"/>
    <property type="molecule type" value="Genomic_DNA"/>
</dbReference>
<dbReference type="PROSITE" id="PS50222">
    <property type="entry name" value="EF_HAND_2"/>
    <property type="match status" value="1"/>
</dbReference>
<evidence type="ECO:0000313" key="4">
    <source>
        <dbReference type="Proteomes" id="UP000654075"/>
    </source>
</evidence>
<dbReference type="AlphaFoldDB" id="A0A813DZH4"/>
<keyword evidence="4" id="KW-1185">Reference proteome</keyword>
<dbReference type="GO" id="GO:0005509">
    <property type="term" value="F:calcium ion binding"/>
    <property type="evidence" value="ECO:0007669"/>
    <property type="project" value="InterPro"/>
</dbReference>
<protein>
    <recommendedName>
        <fullName evidence="1">EF-hand domain-containing protein</fullName>
    </recommendedName>
</protein>
<reference evidence="2" key="1">
    <citation type="submission" date="2021-02" db="EMBL/GenBank/DDBJ databases">
        <authorList>
            <person name="Dougan E. K."/>
            <person name="Rhodes N."/>
            <person name="Thang M."/>
            <person name="Chan C."/>
        </authorList>
    </citation>
    <scope>NUCLEOTIDE SEQUENCE</scope>
</reference>
<dbReference type="Proteomes" id="UP000654075">
    <property type="component" value="Unassembled WGS sequence"/>
</dbReference>
<organism evidence="2 4">
    <name type="scientific">Polarella glacialis</name>
    <name type="common">Dinoflagellate</name>
    <dbReference type="NCBI Taxonomy" id="89957"/>
    <lineage>
        <taxon>Eukaryota</taxon>
        <taxon>Sar</taxon>
        <taxon>Alveolata</taxon>
        <taxon>Dinophyceae</taxon>
        <taxon>Suessiales</taxon>
        <taxon>Suessiaceae</taxon>
        <taxon>Polarella</taxon>
    </lineage>
</organism>
<evidence type="ECO:0000259" key="1">
    <source>
        <dbReference type="PROSITE" id="PS50222"/>
    </source>
</evidence>